<dbReference type="EMBL" id="NBNE01011158">
    <property type="protein sequence ID" value="OWY96840.1"/>
    <property type="molecule type" value="Genomic_DNA"/>
</dbReference>
<evidence type="ECO:0000313" key="2">
    <source>
        <dbReference type="Proteomes" id="UP000198211"/>
    </source>
</evidence>
<dbReference type="Proteomes" id="UP000198211">
    <property type="component" value="Unassembled WGS sequence"/>
</dbReference>
<keyword evidence="2" id="KW-1185">Reference proteome</keyword>
<reference evidence="2" key="1">
    <citation type="submission" date="2017-03" db="EMBL/GenBank/DDBJ databases">
        <title>Phytopthora megakarya and P. palmivora, two closely related causual agents of cacao black pod achieved similar genome size and gene model numbers by different mechanisms.</title>
        <authorList>
            <person name="Ali S."/>
            <person name="Shao J."/>
            <person name="Larry D.J."/>
            <person name="Kronmiller B."/>
            <person name="Shen D."/>
            <person name="Strem M.D."/>
            <person name="Melnick R.L."/>
            <person name="Guiltinan M.J."/>
            <person name="Tyler B.M."/>
            <person name="Meinhardt L.W."/>
            <person name="Bailey B.A."/>
        </authorList>
    </citation>
    <scope>NUCLEOTIDE SEQUENCE [LARGE SCALE GENOMIC DNA]</scope>
    <source>
        <strain evidence="2">zdho120</strain>
    </source>
</reference>
<accession>A0A225UUP7</accession>
<dbReference type="OrthoDB" id="64244at2759"/>
<comment type="caution">
    <text evidence="1">The sequence shown here is derived from an EMBL/GenBank/DDBJ whole genome shotgun (WGS) entry which is preliminary data.</text>
</comment>
<sequence>MNRMRRRLIIVNYWVRWDKKMVSRWFQEFAFPLVENSTAIGDWKMAVRGADLQRVLFIACGDTMDESKMQPFVTELLEAMNRRGRNYIAEATFWDYSDTHPKLLETIKTLCWKRLTDDTRLTFYRDVYLHAKDRFAKEEARVMLEKAVGLWRTHEPRLRFARWKIFVAHRKLLHRGDSHFRAWTAAKLVKRLKQNCKRRQEMRTLMQMAVKHRDFCLVRLTFQPWALFW</sequence>
<proteinExistence type="predicted"/>
<name>A0A225UUP7_9STRA</name>
<evidence type="ECO:0000313" key="1">
    <source>
        <dbReference type="EMBL" id="OWY96840.1"/>
    </source>
</evidence>
<organism evidence="1 2">
    <name type="scientific">Phytophthora megakarya</name>
    <dbReference type="NCBI Taxonomy" id="4795"/>
    <lineage>
        <taxon>Eukaryota</taxon>
        <taxon>Sar</taxon>
        <taxon>Stramenopiles</taxon>
        <taxon>Oomycota</taxon>
        <taxon>Peronosporomycetes</taxon>
        <taxon>Peronosporales</taxon>
        <taxon>Peronosporaceae</taxon>
        <taxon>Phytophthora</taxon>
    </lineage>
</organism>
<feature type="non-terminal residue" evidence="1">
    <location>
        <position position="229"/>
    </location>
</feature>
<dbReference type="AlphaFoldDB" id="A0A225UUP7"/>
<protein>
    <submittedName>
        <fullName evidence="1">Uncharacterized protein</fullName>
    </submittedName>
</protein>
<gene>
    <name evidence="1" type="ORF">PHMEG_00032786</name>
</gene>